<comment type="caution">
    <text evidence="1">The sequence shown here is derived from an EMBL/GenBank/DDBJ whole genome shotgun (WGS) entry which is preliminary data.</text>
</comment>
<name>A0A444Z5L0_ARAHY</name>
<dbReference type="Proteomes" id="UP000289738">
    <property type="component" value="Chromosome B05"/>
</dbReference>
<accession>A0A444Z5L0</accession>
<organism evidence="1 2">
    <name type="scientific">Arachis hypogaea</name>
    <name type="common">Peanut</name>
    <dbReference type="NCBI Taxonomy" id="3818"/>
    <lineage>
        <taxon>Eukaryota</taxon>
        <taxon>Viridiplantae</taxon>
        <taxon>Streptophyta</taxon>
        <taxon>Embryophyta</taxon>
        <taxon>Tracheophyta</taxon>
        <taxon>Spermatophyta</taxon>
        <taxon>Magnoliopsida</taxon>
        <taxon>eudicotyledons</taxon>
        <taxon>Gunneridae</taxon>
        <taxon>Pentapetalae</taxon>
        <taxon>rosids</taxon>
        <taxon>fabids</taxon>
        <taxon>Fabales</taxon>
        <taxon>Fabaceae</taxon>
        <taxon>Papilionoideae</taxon>
        <taxon>50 kb inversion clade</taxon>
        <taxon>dalbergioids sensu lato</taxon>
        <taxon>Dalbergieae</taxon>
        <taxon>Pterocarpus clade</taxon>
        <taxon>Arachis</taxon>
    </lineage>
</organism>
<sequence length="109" mass="12598">MATSTLDKFINNAYRGREGSETVDNDEYSTERKGDDDGYINFRLEYLQEFRGLLILELLNLGMCRKRGSELFKPTYYVGLAASSRTSIQDFMFFKSSTRGLFTINVDNY</sequence>
<proteinExistence type="predicted"/>
<dbReference type="AlphaFoldDB" id="A0A444Z5L0"/>
<keyword evidence="2" id="KW-1185">Reference proteome</keyword>
<evidence type="ECO:0000313" key="1">
    <source>
        <dbReference type="EMBL" id="RYR09416.1"/>
    </source>
</evidence>
<protein>
    <submittedName>
        <fullName evidence="1">Uncharacterized protein</fullName>
    </submittedName>
</protein>
<reference evidence="1 2" key="1">
    <citation type="submission" date="2019-01" db="EMBL/GenBank/DDBJ databases">
        <title>Sequencing of cultivated peanut Arachis hypogaea provides insights into genome evolution and oil improvement.</title>
        <authorList>
            <person name="Chen X."/>
        </authorList>
    </citation>
    <scope>NUCLEOTIDE SEQUENCE [LARGE SCALE GENOMIC DNA]</scope>
    <source>
        <strain evidence="2">cv. Fuhuasheng</strain>
        <tissue evidence="1">Leaves</tissue>
    </source>
</reference>
<evidence type="ECO:0000313" key="2">
    <source>
        <dbReference type="Proteomes" id="UP000289738"/>
    </source>
</evidence>
<gene>
    <name evidence="1" type="ORF">Ahy_B05g077731</name>
</gene>
<dbReference type="EMBL" id="SDMP01000015">
    <property type="protein sequence ID" value="RYR09416.1"/>
    <property type="molecule type" value="Genomic_DNA"/>
</dbReference>